<comment type="caution">
    <text evidence="3">The sequence shown here is derived from an EMBL/GenBank/DDBJ whole genome shotgun (WGS) entry which is preliminary data.</text>
</comment>
<gene>
    <name evidence="3" type="ORF">ACFOSU_09015</name>
</gene>
<dbReference type="EMBL" id="JBHRSS010000003">
    <property type="protein sequence ID" value="MFC3104031.1"/>
    <property type="molecule type" value="Genomic_DNA"/>
</dbReference>
<protein>
    <submittedName>
        <fullName evidence="3">Glycosyltransferase family 9 protein</fullName>
    </submittedName>
</protein>
<keyword evidence="4" id="KW-1185">Reference proteome</keyword>
<dbReference type="PANTHER" id="PTHR30160:SF7">
    <property type="entry name" value="ADP-HEPTOSE--LPS HEPTOSYLTRANSFERASE 2"/>
    <property type="match status" value="1"/>
</dbReference>
<evidence type="ECO:0000313" key="4">
    <source>
        <dbReference type="Proteomes" id="UP001595462"/>
    </source>
</evidence>
<evidence type="ECO:0000256" key="2">
    <source>
        <dbReference type="ARBA" id="ARBA00022679"/>
    </source>
</evidence>
<sequence length="370" mass="40021">MGRQNTAVNATGWHAVIKRWRRNNRGRLNRLLTRLLGTAAPRRRALAPDTRRILVVRLNKRLGNILFLTPLLRTLAASLPTASIDVLIQDVKQKALLESLPGVGRVWVQEKTLTKLFGLARQLRRQHYDLAIDPSGNSTSNRLAMVLSGARQRMGFAGDTQWLRLSHAAPRPRSRHQAEQAVELFAESVDTLALECFDTLAVFPAAAAQAQARQHWDAAFGDADVRRPVIGFFAHATGNKQLPAAWWDDWCRALATRLPGATLVQIRPPGQPANLLEDTVGVSIAELDVLAALMTRMDVFVAADSGPMHLAAAAGIPVVGLFQSTDPAAYAPLGRGCISLSGDTLTGTQAALAVARIAASAQRGDTAREG</sequence>
<dbReference type="RefSeq" id="WP_380688625.1">
    <property type="nucleotide sequence ID" value="NZ_JBHRSS010000003.1"/>
</dbReference>
<evidence type="ECO:0000313" key="3">
    <source>
        <dbReference type="EMBL" id="MFC3104031.1"/>
    </source>
</evidence>
<dbReference type="SUPFAM" id="SSF53756">
    <property type="entry name" value="UDP-Glycosyltransferase/glycogen phosphorylase"/>
    <property type="match status" value="1"/>
</dbReference>
<dbReference type="Gene3D" id="3.40.50.2000">
    <property type="entry name" value="Glycogen Phosphorylase B"/>
    <property type="match status" value="2"/>
</dbReference>
<proteinExistence type="predicted"/>
<dbReference type="Pfam" id="PF01075">
    <property type="entry name" value="Glyco_transf_9"/>
    <property type="match status" value="1"/>
</dbReference>
<keyword evidence="2" id="KW-0808">Transferase</keyword>
<organism evidence="3 4">
    <name type="scientific">Salinisphaera aquimarina</name>
    <dbReference type="NCBI Taxonomy" id="2094031"/>
    <lineage>
        <taxon>Bacteria</taxon>
        <taxon>Pseudomonadati</taxon>
        <taxon>Pseudomonadota</taxon>
        <taxon>Gammaproteobacteria</taxon>
        <taxon>Salinisphaerales</taxon>
        <taxon>Salinisphaeraceae</taxon>
        <taxon>Salinisphaera</taxon>
    </lineage>
</organism>
<dbReference type="InterPro" id="IPR051199">
    <property type="entry name" value="LPS_LOS_Heptosyltrfase"/>
</dbReference>
<keyword evidence="1" id="KW-0328">Glycosyltransferase</keyword>
<reference evidence="4" key="1">
    <citation type="journal article" date="2019" name="Int. J. Syst. Evol. Microbiol.">
        <title>The Global Catalogue of Microorganisms (GCM) 10K type strain sequencing project: providing services to taxonomists for standard genome sequencing and annotation.</title>
        <authorList>
            <consortium name="The Broad Institute Genomics Platform"/>
            <consortium name="The Broad Institute Genome Sequencing Center for Infectious Disease"/>
            <person name="Wu L."/>
            <person name="Ma J."/>
        </authorList>
    </citation>
    <scope>NUCLEOTIDE SEQUENCE [LARGE SCALE GENOMIC DNA]</scope>
    <source>
        <strain evidence="4">KCTC 52640</strain>
    </source>
</reference>
<dbReference type="InterPro" id="IPR002201">
    <property type="entry name" value="Glyco_trans_9"/>
</dbReference>
<dbReference type="CDD" id="cd03789">
    <property type="entry name" value="GT9_LPS_heptosyltransferase"/>
    <property type="match status" value="1"/>
</dbReference>
<evidence type="ECO:0000256" key="1">
    <source>
        <dbReference type="ARBA" id="ARBA00022676"/>
    </source>
</evidence>
<dbReference type="Proteomes" id="UP001595462">
    <property type="component" value="Unassembled WGS sequence"/>
</dbReference>
<name>A0ABV7EQ42_9GAMM</name>
<accession>A0ABV7EQ42</accession>
<dbReference type="PANTHER" id="PTHR30160">
    <property type="entry name" value="TETRAACYLDISACCHARIDE 4'-KINASE-RELATED"/>
    <property type="match status" value="1"/>
</dbReference>